<sequence>MENCDEIRDIGKDMPYSMKDGQIMKYKSQFVFFGVITFLNQYNYHLKTSPRNAIINSVLFTLSKSKNPYLNALIRIPSKLLIYGASIFIGQLLARQYWIYKRSFNAMKKAVLDTYVNLKIYSNDEEYKESYAFDEIRPKLVS</sequence>
<dbReference type="Proteomes" id="UP000039865">
    <property type="component" value="Unassembled WGS sequence"/>
</dbReference>
<organism evidence="2 4">
    <name type="scientific">Stylonychia lemnae</name>
    <name type="common">Ciliate</name>
    <dbReference type="NCBI Taxonomy" id="5949"/>
    <lineage>
        <taxon>Eukaryota</taxon>
        <taxon>Sar</taxon>
        <taxon>Alveolata</taxon>
        <taxon>Ciliophora</taxon>
        <taxon>Intramacronucleata</taxon>
        <taxon>Spirotrichea</taxon>
        <taxon>Stichotrichia</taxon>
        <taxon>Sporadotrichida</taxon>
        <taxon>Oxytrichidae</taxon>
        <taxon>Stylonychinae</taxon>
        <taxon>Stylonychia</taxon>
    </lineage>
</organism>
<dbReference type="OrthoDB" id="318744at2759"/>
<proteinExistence type="predicted"/>
<keyword evidence="1" id="KW-0472">Membrane</keyword>
<reference evidence="2 4" key="1">
    <citation type="submission" date="2014-06" db="EMBL/GenBank/DDBJ databases">
        <authorList>
            <person name="Swart Estienne"/>
        </authorList>
    </citation>
    <scope>NUCLEOTIDE SEQUENCE [LARGE SCALE GENOMIC DNA]</scope>
    <source>
        <strain evidence="2 4">130c</strain>
    </source>
</reference>
<accession>A0A078AE37</accession>
<dbReference type="EMBL" id="CCKQ01017916">
    <property type="protein sequence ID" value="CDW89836.1"/>
    <property type="molecule type" value="Genomic_DNA"/>
</dbReference>
<dbReference type="InParanoid" id="A0A078AE37"/>
<keyword evidence="1" id="KW-0812">Transmembrane</keyword>
<keyword evidence="4" id="KW-1185">Reference proteome</keyword>
<evidence type="ECO:0000313" key="2">
    <source>
        <dbReference type="EMBL" id="CDW79178.1"/>
    </source>
</evidence>
<dbReference type="EMBL" id="CCKQ01007755">
    <property type="protein sequence ID" value="CDW79178.1"/>
    <property type="molecule type" value="Genomic_DNA"/>
</dbReference>
<dbReference type="AlphaFoldDB" id="A0A078AE37"/>
<protein>
    <submittedName>
        <fullName evidence="2">Uncharacterized protein</fullName>
    </submittedName>
</protein>
<evidence type="ECO:0000256" key="1">
    <source>
        <dbReference type="SAM" id="Phobius"/>
    </source>
</evidence>
<keyword evidence="1" id="KW-1133">Transmembrane helix</keyword>
<name>A0A078AE37_STYLE</name>
<feature type="transmembrane region" description="Helical" evidence="1">
    <location>
        <begin position="80"/>
        <end position="100"/>
    </location>
</feature>
<gene>
    <name evidence="2" type="primary">Contig5103.g5458</name>
    <name evidence="3" type="synonym">Contig13249.g14134</name>
    <name evidence="3" type="ORF">STYLEM_18975</name>
    <name evidence="2" type="ORF">STYLEM_8164</name>
</gene>
<evidence type="ECO:0000313" key="3">
    <source>
        <dbReference type="EMBL" id="CDW89836.1"/>
    </source>
</evidence>
<evidence type="ECO:0000313" key="4">
    <source>
        <dbReference type="Proteomes" id="UP000039865"/>
    </source>
</evidence>